<name>A0AAV2F3L9_9ROSI</name>
<gene>
    <name evidence="1" type="ORF">LTRI10_LOCUS33070</name>
</gene>
<sequence length="67" mass="7499">MRTKRRVRNIILVGSTIGAGAMNWMDLARYWNMEIRSGLPNFQFLLSNASPSPPLLPSLSPRNVLAT</sequence>
<organism evidence="1 2">
    <name type="scientific">Linum trigynum</name>
    <dbReference type="NCBI Taxonomy" id="586398"/>
    <lineage>
        <taxon>Eukaryota</taxon>
        <taxon>Viridiplantae</taxon>
        <taxon>Streptophyta</taxon>
        <taxon>Embryophyta</taxon>
        <taxon>Tracheophyta</taxon>
        <taxon>Spermatophyta</taxon>
        <taxon>Magnoliopsida</taxon>
        <taxon>eudicotyledons</taxon>
        <taxon>Gunneridae</taxon>
        <taxon>Pentapetalae</taxon>
        <taxon>rosids</taxon>
        <taxon>fabids</taxon>
        <taxon>Malpighiales</taxon>
        <taxon>Linaceae</taxon>
        <taxon>Linum</taxon>
    </lineage>
</organism>
<dbReference type="EMBL" id="OZ034819">
    <property type="protein sequence ID" value="CAL1392423.1"/>
    <property type="molecule type" value="Genomic_DNA"/>
</dbReference>
<reference evidence="1 2" key="1">
    <citation type="submission" date="2024-04" db="EMBL/GenBank/DDBJ databases">
        <authorList>
            <person name="Fracassetti M."/>
        </authorList>
    </citation>
    <scope>NUCLEOTIDE SEQUENCE [LARGE SCALE GENOMIC DNA]</scope>
</reference>
<accession>A0AAV2F3L9</accession>
<dbReference type="Proteomes" id="UP001497516">
    <property type="component" value="Chromosome 6"/>
</dbReference>
<proteinExistence type="predicted"/>
<evidence type="ECO:0000313" key="2">
    <source>
        <dbReference type="Proteomes" id="UP001497516"/>
    </source>
</evidence>
<keyword evidence="2" id="KW-1185">Reference proteome</keyword>
<dbReference type="AlphaFoldDB" id="A0AAV2F3L9"/>
<protein>
    <submittedName>
        <fullName evidence="1">Uncharacterized protein</fullName>
    </submittedName>
</protein>
<evidence type="ECO:0000313" key="1">
    <source>
        <dbReference type="EMBL" id="CAL1392423.1"/>
    </source>
</evidence>